<protein>
    <recommendedName>
        <fullName evidence="4">HTH araC/xylS-type domain-containing protein</fullName>
    </recommendedName>
</protein>
<evidence type="ECO:0000259" key="4">
    <source>
        <dbReference type="PROSITE" id="PS01124"/>
    </source>
</evidence>
<dbReference type="PRINTS" id="PR00032">
    <property type="entry name" value="HTHARAC"/>
</dbReference>
<dbReference type="InterPro" id="IPR011051">
    <property type="entry name" value="RmlC_Cupin_sf"/>
</dbReference>
<dbReference type="AlphaFoldDB" id="A0A2K8KDC4"/>
<dbReference type="PANTHER" id="PTHR43280:SF32">
    <property type="entry name" value="TRANSCRIPTIONAL REGULATORY PROTEIN"/>
    <property type="match status" value="1"/>
</dbReference>
<dbReference type="Gene3D" id="1.10.10.60">
    <property type="entry name" value="Homeodomain-like"/>
    <property type="match status" value="1"/>
</dbReference>
<dbReference type="STRING" id="441209.GCA_001870665_01284"/>
<evidence type="ECO:0000313" key="6">
    <source>
        <dbReference type="Proteomes" id="UP000228948"/>
    </source>
</evidence>
<accession>A0A2K8KDC4</accession>
<dbReference type="PANTHER" id="PTHR43280">
    <property type="entry name" value="ARAC-FAMILY TRANSCRIPTIONAL REGULATOR"/>
    <property type="match status" value="1"/>
</dbReference>
<name>A0A2K8KDC4_9RHOB</name>
<dbReference type="EMBL" id="CP024899">
    <property type="protein sequence ID" value="ATX65695.1"/>
    <property type="molecule type" value="Genomic_DNA"/>
</dbReference>
<dbReference type="SMART" id="SM00342">
    <property type="entry name" value="HTH_ARAC"/>
    <property type="match status" value="1"/>
</dbReference>
<dbReference type="SUPFAM" id="SSF46689">
    <property type="entry name" value="Homeodomain-like"/>
    <property type="match status" value="2"/>
</dbReference>
<dbReference type="InterPro" id="IPR020449">
    <property type="entry name" value="Tscrpt_reg_AraC-type_HTH"/>
</dbReference>
<keyword evidence="2" id="KW-0238">DNA-binding</keyword>
<dbReference type="InterPro" id="IPR047264">
    <property type="entry name" value="Cupin_HpaA-like_N"/>
</dbReference>
<dbReference type="InterPro" id="IPR009057">
    <property type="entry name" value="Homeodomain-like_sf"/>
</dbReference>
<evidence type="ECO:0000313" key="5">
    <source>
        <dbReference type="EMBL" id="ATX65695.1"/>
    </source>
</evidence>
<dbReference type="Pfam" id="PF12833">
    <property type="entry name" value="HTH_18"/>
    <property type="match status" value="1"/>
</dbReference>
<dbReference type="GO" id="GO:0003700">
    <property type="term" value="F:DNA-binding transcription factor activity"/>
    <property type="evidence" value="ECO:0007669"/>
    <property type="project" value="InterPro"/>
</dbReference>
<dbReference type="InterPro" id="IPR018060">
    <property type="entry name" value="HTH_AraC"/>
</dbReference>
<evidence type="ECO:0000256" key="1">
    <source>
        <dbReference type="ARBA" id="ARBA00023015"/>
    </source>
</evidence>
<keyword evidence="1" id="KW-0805">Transcription regulation</keyword>
<evidence type="ECO:0000256" key="3">
    <source>
        <dbReference type="ARBA" id="ARBA00023163"/>
    </source>
</evidence>
<sequence>MPARFNNCDSNNPDGPAPIIATCVRMALLPRSMVTLGCIILIHGLQRMDASPQRWYFSAMSQIPEIPAFQLYGEALAFPDILHMEQIRDRAAGLDWTIKPHRHTHLFQIFLLISGKTTFNSDGNVTTLKPPVALSLPPDAVHGFCFSSDTEGWVISLPVQHYPDLFSDGAELAHLLSAPRALTPPEDMAEAVNTLYQVWRGKDRFRRTELRCRLGLILSSLAQRDPGTTARQSDPRIARFQALIATHATQHWPIGRYAQALGLSERSLGRVCKAQTGLGPQAVIEAHLMREASRLLAYTQMSAQSVAHALGFEDPSYFSRRFRAFAGMSPRAYRARLDQP</sequence>
<dbReference type="CDD" id="cd06999">
    <property type="entry name" value="cupin_HpaA-like_N"/>
    <property type="match status" value="1"/>
</dbReference>
<dbReference type="PROSITE" id="PS01124">
    <property type="entry name" value="HTH_ARAC_FAMILY_2"/>
    <property type="match status" value="1"/>
</dbReference>
<keyword evidence="6" id="KW-1185">Reference proteome</keyword>
<dbReference type="Proteomes" id="UP000228948">
    <property type="component" value="Chromosome"/>
</dbReference>
<dbReference type="Gene3D" id="2.60.120.10">
    <property type="entry name" value="Jelly Rolls"/>
    <property type="match status" value="1"/>
</dbReference>
<dbReference type="GO" id="GO:0043565">
    <property type="term" value="F:sequence-specific DNA binding"/>
    <property type="evidence" value="ECO:0007669"/>
    <property type="project" value="InterPro"/>
</dbReference>
<dbReference type="InterPro" id="IPR014710">
    <property type="entry name" value="RmlC-like_jellyroll"/>
</dbReference>
<proteinExistence type="predicted"/>
<keyword evidence="3" id="KW-0804">Transcription</keyword>
<dbReference type="SUPFAM" id="SSF51182">
    <property type="entry name" value="RmlC-like cupins"/>
    <property type="match status" value="1"/>
</dbReference>
<dbReference type="KEGG" id="rbg:BG454_07535"/>
<organism evidence="5 6">
    <name type="scientific">Roseinatronobacter bogoriensis subsp. barguzinensis</name>
    <dbReference type="NCBI Taxonomy" id="441209"/>
    <lineage>
        <taxon>Bacteria</taxon>
        <taxon>Pseudomonadati</taxon>
        <taxon>Pseudomonadota</taxon>
        <taxon>Alphaproteobacteria</taxon>
        <taxon>Rhodobacterales</taxon>
        <taxon>Paracoccaceae</taxon>
        <taxon>Roseinatronobacter</taxon>
    </lineage>
</organism>
<evidence type="ECO:0000256" key="2">
    <source>
        <dbReference type="ARBA" id="ARBA00023125"/>
    </source>
</evidence>
<feature type="domain" description="HTH araC/xylS-type" evidence="4">
    <location>
        <begin position="238"/>
        <end position="336"/>
    </location>
</feature>
<reference evidence="5 6" key="1">
    <citation type="submission" date="2017-11" db="EMBL/GenBank/DDBJ databases">
        <title>Revised Sequence and Annotation of the Rhodobaca barguzinensis strain alga05 Genome.</title>
        <authorList>
            <person name="Kopejtka K."/>
            <person name="Tomasch J.M."/>
            <person name="Bunk B."/>
            <person name="Koblizek M."/>
        </authorList>
    </citation>
    <scope>NUCLEOTIDE SEQUENCE [LARGE SCALE GENOMIC DNA]</scope>
    <source>
        <strain evidence="6">alga05</strain>
    </source>
</reference>
<gene>
    <name evidence="5" type="ORF">BG454_07535</name>
</gene>